<feature type="transmembrane region" description="Helical" evidence="5">
    <location>
        <begin position="38"/>
        <end position="58"/>
    </location>
</feature>
<sequence>MPSYLLAYFGSTLGSLSSYASSLLLLAYYFLSREKHELIFPFILLGILYYTLSGLNFSEIDPEWYFKDFIRFMIVVVCAGDLLYKTNNKDIYIILVIGALSIIINAVIFPLANANFYPTYGRFSGFYLNPNFAGSICLIGFALSYSMGNKWFRLGGQLIFTLAGILTFSRSFIVIWLLINIIAIYHNRKNVIAPAIGALVLVVLFAVSSFLTLNTARFSALKSIFSDEQIQSETIQKDSRTGTWALYTDIIFDKPFWGNGYEYMQKKLPGLPGVHNTFLMVLGEAGIIPFLLIVGIYIFLLIRSYSLFRSNPEYFYLSCVLTISLMVGHTYFSNYYNVLISMYLLIQFKKLSESSSLILK</sequence>
<evidence type="ECO:0000256" key="3">
    <source>
        <dbReference type="ARBA" id="ARBA00022989"/>
    </source>
</evidence>
<feature type="transmembrane region" description="Helical" evidence="5">
    <location>
        <begin position="124"/>
        <end position="146"/>
    </location>
</feature>
<gene>
    <name evidence="7" type="ORF">SAMN03080594_107177</name>
</gene>
<reference evidence="8" key="1">
    <citation type="submission" date="2016-11" db="EMBL/GenBank/DDBJ databases">
        <authorList>
            <person name="Varghese N."/>
            <person name="Submissions S."/>
        </authorList>
    </citation>
    <scope>NUCLEOTIDE SEQUENCE [LARGE SCALE GENOMIC DNA]</scope>
    <source>
        <strain evidence="8">DSM 17539</strain>
    </source>
</reference>
<keyword evidence="3 5" id="KW-1133">Transmembrane helix</keyword>
<dbReference type="InterPro" id="IPR051533">
    <property type="entry name" value="WaaL-like"/>
</dbReference>
<keyword evidence="8" id="KW-1185">Reference proteome</keyword>
<evidence type="ECO:0000313" key="7">
    <source>
        <dbReference type="EMBL" id="SHF79899.1"/>
    </source>
</evidence>
<evidence type="ECO:0000256" key="4">
    <source>
        <dbReference type="ARBA" id="ARBA00023136"/>
    </source>
</evidence>
<feature type="domain" description="O-antigen ligase-related" evidence="6">
    <location>
        <begin position="158"/>
        <end position="293"/>
    </location>
</feature>
<dbReference type="AlphaFoldDB" id="A0A1M5EKY3"/>
<keyword evidence="2 5" id="KW-0812">Transmembrane</keyword>
<dbReference type="RefSeq" id="WP_072864049.1">
    <property type="nucleotide sequence ID" value="NZ_FQUX01000007.1"/>
</dbReference>
<dbReference type="PANTHER" id="PTHR37422">
    <property type="entry name" value="TEICHURONIC ACID BIOSYNTHESIS PROTEIN TUAE"/>
    <property type="match status" value="1"/>
</dbReference>
<dbReference type="InterPro" id="IPR007016">
    <property type="entry name" value="O-antigen_ligase-rel_domated"/>
</dbReference>
<evidence type="ECO:0000256" key="5">
    <source>
        <dbReference type="SAM" id="Phobius"/>
    </source>
</evidence>
<dbReference type="PANTHER" id="PTHR37422:SF13">
    <property type="entry name" value="LIPOPOLYSACCHARIDE BIOSYNTHESIS PROTEIN PA4999-RELATED"/>
    <property type="match status" value="1"/>
</dbReference>
<evidence type="ECO:0000256" key="1">
    <source>
        <dbReference type="ARBA" id="ARBA00004141"/>
    </source>
</evidence>
<evidence type="ECO:0000313" key="8">
    <source>
        <dbReference type="Proteomes" id="UP000184406"/>
    </source>
</evidence>
<protein>
    <submittedName>
        <fullName evidence="7">O-antigen ligase like membrane protein</fullName>
    </submittedName>
</protein>
<feature type="transmembrane region" description="Helical" evidence="5">
    <location>
        <begin position="91"/>
        <end position="112"/>
    </location>
</feature>
<feature type="transmembrane region" description="Helical" evidence="5">
    <location>
        <begin position="314"/>
        <end position="332"/>
    </location>
</feature>
<keyword evidence="4 5" id="KW-0472">Membrane</keyword>
<proteinExistence type="predicted"/>
<evidence type="ECO:0000259" key="6">
    <source>
        <dbReference type="Pfam" id="PF04932"/>
    </source>
</evidence>
<accession>A0A1M5EKY3</accession>
<feature type="transmembrane region" description="Helical" evidence="5">
    <location>
        <begin position="277"/>
        <end position="302"/>
    </location>
</feature>
<dbReference type="Pfam" id="PF04932">
    <property type="entry name" value="Wzy_C"/>
    <property type="match status" value="1"/>
</dbReference>
<organism evidence="7 8">
    <name type="scientific">Arenibacter palladensis</name>
    <dbReference type="NCBI Taxonomy" id="237373"/>
    <lineage>
        <taxon>Bacteria</taxon>
        <taxon>Pseudomonadati</taxon>
        <taxon>Bacteroidota</taxon>
        <taxon>Flavobacteriia</taxon>
        <taxon>Flavobacteriales</taxon>
        <taxon>Flavobacteriaceae</taxon>
        <taxon>Arenibacter</taxon>
    </lineage>
</organism>
<dbReference type="Proteomes" id="UP000184406">
    <property type="component" value="Unassembled WGS sequence"/>
</dbReference>
<evidence type="ECO:0000256" key="2">
    <source>
        <dbReference type="ARBA" id="ARBA00022692"/>
    </source>
</evidence>
<dbReference type="EMBL" id="FQUX01000007">
    <property type="protein sequence ID" value="SHF79899.1"/>
    <property type="molecule type" value="Genomic_DNA"/>
</dbReference>
<dbReference type="GO" id="GO:0016874">
    <property type="term" value="F:ligase activity"/>
    <property type="evidence" value="ECO:0007669"/>
    <property type="project" value="UniProtKB-KW"/>
</dbReference>
<name>A0A1M5EKY3_9FLAO</name>
<dbReference type="GO" id="GO:0016020">
    <property type="term" value="C:membrane"/>
    <property type="evidence" value="ECO:0007669"/>
    <property type="project" value="UniProtKB-SubCell"/>
</dbReference>
<feature type="transmembrane region" description="Helical" evidence="5">
    <location>
        <begin position="158"/>
        <end position="185"/>
    </location>
</feature>
<comment type="subcellular location">
    <subcellularLocation>
        <location evidence="1">Membrane</location>
        <topology evidence="1">Multi-pass membrane protein</topology>
    </subcellularLocation>
</comment>
<feature type="transmembrane region" description="Helical" evidence="5">
    <location>
        <begin position="191"/>
        <end position="213"/>
    </location>
</feature>
<keyword evidence="7" id="KW-0436">Ligase</keyword>
<feature type="transmembrane region" description="Helical" evidence="5">
    <location>
        <begin position="6"/>
        <end position="31"/>
    </location>
</feature>